<organism evidence="7 8">
    <name type="scientific">Sandaracinus amylolyticus</name>
    <dbReference type="NCBI Taxonomy" id="927083"/>
    <lineage>
        <taxon>Bacteria</taxon>
        <taxon>Pseudomonadati</taxon>
        <taxon>Myxococcota</taxon>
        <taxon>Polyangia</taxon>
        <taxon>Polyangiales</taxon>
        <taxon>Sandaracinaceae</taxon>
        <taxon>Sandaracinus</taxon>
    </lineage>
</organism>
<evidence type="ECO:0000313" key="7">
    <source>
        <dbReference type="EMBL" id="AKF04140.1"/>
    </source>
</evidence>
<dbReference type="GO" id="GO:0016491">
    <property type="term" value="F:oxidoreductase activity"/>
    <property type="evidence" value="ECO:0007669"/>
    <property type="project" value="InterPro"/>
</dbReference>
<feature type="domain" description="Amine oxidase" evidence="6">
    <location>
        <begin position="29"/>
        <end position="518"/>
    </location>
</feature>
<dbReference type="Pfam" id="PF01593">
    <property type="entry name" value="Amino_oxidase"/>
    <property type="match status" value="1"/>
</dbReference>
<gene>
    <name evidence="7" type="ORF">DB32_001289</name>
</gene>
<keyword evidence="1" id="KW-0285">Flavoprotein</keyword>
<sequence length="534" mass="59419">MKADDEGERPWSKDIPPGPWDYIVIGSGMGGMTSAALLASLGRRVLVLEQHYVPGGFTHVFKRPGFHWDVGVHAVGEVTTHTATGRILRELTRGELEWAPLGGVYDRFHFPDDFTIEFPDSPALFRENLIDAFPNEREAIDGYLHLVRAVAKEMKSYYLARLFGPSLGRVVDPVLARGAQRWLTKRTADVLRELTSDPKLRAVLTSQWGYYGSTPSRSSFAIQALVAKHFMHGAYYPVGGAGRIARGLLATVERAGGWTAIRTDVEQILVENGRAVGVRLRDGREVRSKRVISAAGVLSTVTRLLPPPYRDDAWAREVAELPAAPAHVCLYLGFEGNPREAGATAANEWFYETWDMEEDAWRVNERDAPPRASVLYCSFPSQKDPEHDPDELQHTGEIVTFVPWDSFSKWKDARWKKRGAEYDAFKDRLSEQLLSQLTARMPGLAPKVKLAELGTPVSTHHFVRPVEGSIYGLEPTARRFHNRWLRPRAPIDGLFFSGSEVATVGVIGAMMGGVLAAVSAEPVEAVRWLRPIAM</sequence>
<dbReference type="Gene3D" id="3.50.50.60">
    <property type="entry name" value="FAD/NAD(P)-binding domain"/>
    <property type="match status" value="2"/>
</dbReference>
<dbReference type="Proteomes" id="UP000034883">
    <property type="component" value="Chromosome"/>
</dbReference>
<accession>A0A0F6W0H0</accession>
<keyword evidence="3" id="KW-0274">FAD</keyword>
<dbReference type="PANTHER" id="PTHR46091:SF3">
    <property type="entry name" value="AMINE OXIDASE DOMAIN-CONTAINING PROTEIN"/>
    <property type="match status" value="1"/>
</dbReference>
<dbReference type="OrthoDB" id="9794630at2"/>
<dbReference type="GO" id="GO:0016853">
    <property type="term" value="F:isomerase activity"/>
    <property type="evidence" value="ECO:0007669"/>
    <property type="project" value="UniProtKB-KW"/>
</dbReference>
<evidence type="ECO:0000259" key="6">
    <source>
        <dbReference type="Pfam" id="PF01593"/>
    </source>
</evidence>
<dbReference type="EMBL" id="CP011125">
    <property type="protein sequence ID" value="AKF04140.1"/>
    <property type="molecule type" value="Genomic_DNA"/>
</dbReference>
<keyword evidence="7" id="KW-0413">Isomerase</keyword>
<dbReference type="RefSeq" id="WP_053231516.1">
    <property type="nucleotide sequence ID" value="NZ_CP011125.1"/>
</dbReference>
<dbReference type="KEGG" id="samy:DB32_001289"/>
<evidence type="ECO:0000256" key="1">
    <source>
        <dbReference type="ARBA" id="ARBA00022630"/>
    </source>
</evidence>
<dbReference type="InterPro" id="IPR036188">
    <property type="entry name" value="FAD/NAD-bd_sf"/>
</dbReference>
<evidence type="ECO:0000313" key="8">
    <source>
        <dbReference type="Proteomes" id="UP000034883"/>
    </source>
</evidence>
<dbReference type="STRING" id="927083.DB32_001289"/>
<dbReference type="InterPro" id="IPR002937">
    <property type="entry name" value="Amino_oxidase"/>
</dbReference>
<dbReference type="PANTHER" id="PTHR46091">
    <property type="entry name" value="BLR7054 PROTEIN"/>
    <property type="match status" value="1"/>
</dbReference>
<dbReference type="SUPFAM" id="SSF51905">
    <property type="entry name" value="FAD/NAD(P)-binding domain"/>
    <property type="match status" value="1"/>
</dbReference>
<proteinExistence type="predicted"/>
<evidence type="ECO:0000256" key="3">
    <source>
        <dbReference type="ARBA" id="ARBA00022827"/>
    </source>
</evidence>
<reference evidence="7 8" key="1">
    <citation type="submission" date="2015-03" db="EMBL/GenBank/DDBJ databases">
        <title>Genome assembly of Sandaracinus amylolyticus DSM 53668.</title>
        <authorList>
            <person name="Sharma G."/>
            <person name="Subramanian S."/>
        </authorList>
    </citation>
    <scope>NUCLEOTIDE SEQUENCE [LARGE SCALE GENOMIC DNA]</scope>
    <source>
        <strain evidence="7 8">DSM 53668</strain>
    </source>
</reference>
<keyword evidence="8" id="KW-1185">Reference proteome</keyword>
<keyword evidence="2" id="KW-0732">Signal</keyword>
<evidence type="ECO:0000256" key="5">
    <source>
        <dbReference type="ARBA" id="ARBA00023027"/>
    </source>
</evidence>
<dbReference type="PRINTS" id="PR00411">
    <property type="entry name" value="PNDRDTASEI"/>
</dbReference>
<evidence type="ECO:0000256" key="4">
    <source>
        <dbReference type="ARBA" id="ARBA00022857"/>
    </source>
</evidence>
<dbReference type="InterPro" id="IPR052206">
    <property type="entry name" value="Retinol_saturase"/>
</dbReference>
<keyword evidence="4" id="KW-0521">NADP</keyword>
<keyword evidence="5" id="KW-0520">NAD</keyword>
<name>A0A0F6W0H0_9BACT</name>
<dbReference type="AlphaFoldDB" id="A0A0F6W0H0"/>
<protein>
    <submittedName>
        <fullName evidence="7">Carotenoid cis-trans isomerase</fullName>
    </submittedName>
</protein>
<evidence type="ECO:0000256" key="2">
    <source>
        <dbReference type="ARBA" id="ARBA00022729"/>
    </source>
</evidence>